<reference evidence="1 2" key="1">
    <citation type="journal article" date="2016" name="Nat. Commun.">
        <title>Thousands of microbial genomes shed light on interconnected biogeochemical processes in an aquifer system.</title>
        <authorList>
            <person name="Anantharaman K."/>
            <person name="Brown C.T."/>
            <person name="Hug L.A."/>
            <person name="Sharon I."/>
            <person name="Castelle C.J."/>
            <person name="Probst A.J."/>
            <person name="Thomas B.C."/>
            <person name="Singh A."/>
            <person name="Wilkins M.J."/>
            <person name="Karaoz U."/>
            <person name="Brodie E.L."/>
            <person name="Williams K.H."/>
            <person name="Hubbard S.S."/>
            <person name="Banfield J.F."/>
        </authorList>
    </citation>
    <scope>NUCLEOTIDE SEQUENCE [LARGE SCALE GENOMIC DNA]</scope>
</reference>
<dbReference type="AlphaFoldDB" id="A0A1F6WGL1"/>
<name>A0A1F6WGL1_9BACT</name>
<accession>A0A1F6WGL1</accession>
<evidence type="ECO:0000313" key="2">
    <source>
        <dbReference type="Proteomes" id="UP000179880"/>
    </source>
</evidence>
<protein>
    <submittedName>
        <fullName evidence="1">Uncharacterized protein</fullName>
    </submittedName>
</protein>
<dbReference type="Proteomes" id="UP000179880">
    <property type="component" value="Unassembled WGS sequence"/>
</dbReference>
<evidence type="ECO:0000313" key="1">
    <source>
        <dbReference type="EMBL" id="OGI81048.1"/>
    </source>
</evidence>
<sequence>MPSLASSRKQIRHKLKSRIKPCRRPQRKHRFTFRVENFGFFFDLAMTEVLAIWLRRYRARFLKTPGGGLKETDGSAFLSYQNQKQSQLNSRFWLQMLIFITKPLQIKNEDE</sequence>
<proteinExistence type="predicted"/>
<dbReference type="EMBL" id="MFUH01000043">
    <property type="protein sequence ID" value="OGI81048.1"/>
    <property type="molecule type" value="Genomic_DNA"/>
</dbReference>
<comment type="caution">
    <text evidence="1">The sequence shown here is derived from an EMBL/GenBank/DDBJ whole genome shotgun (WGS) entry which is preliminary data.</text>
</comment>
<gene>
    <name evidence="1" type="ORF">A3B93_00495</name>
</gene>
<organism evidence="1 2">
    <name type="scientific">Candidatus Nomurabacteria bacterium RIFCSPHIGHO2_02_FULL_42_24</name>
    <dbReference type="NCBI Taxonomy" id="1801757"/>
    <lineage>
        <taxon>Bacteria</taxon>
        <taxon>Candidatus Nomuraibacteriota</taxon>
    </lineage>
</organism>